<proteinExistence type="predicted"/>
<keyword evidence="2" id="KW-0472">Membrane</keyword>
<gene>
    <name evidence="4" type="ORF">MSSAC_3110</name>
</gene>
<feature type="domain" description="Alpha-galactosidase NEW3" evidence="3">
    <location>
        <begin position="173"/>
        <end position="246"/>
    </location>
</feature>
<dbReference type="InterPro" id="IPR013783">
    <property type="entry name" value="Ig-like_fold"/>
</dbReference>
<dbReference type="STRING" id="1434118.MSSAC_3110"/>
<keyword evidence="2" id="KW-1133">Transmembrane helix</keyword>
<feature type="region of interest" description="Disordered" evidence="1">
    <location>
        <begin position="441"/>
        <end position="477"/>
    </location>
</feature>
<dbReference type="PANTHER" id="PTHR35902:SF3">
    <property type="entry name" value="NPCBM-ASSOCIATED, NEW3 DOMAIN OF ALPHA-GALACTOSIDASE"/>
    <property type="match status" value="1"/>
</dbReference>
<dbReference type="AlphaFoldDB" id="A0A0E3PQM9"/>
<dbReference type="KEGG" id="msj:MSSAC_3110"/>
<dbReference type="PATRIC" id="fig|1434118.4.peg.4028"/>
<name>A0A0E3PQM9_9EURY</name>
<accession>A0A0E3PQM9</accession>
<dbReference type="Proteomes" id="UP000033123">
    <property type="component" value="Chromosome"/>
</dbReference>
<evidence type="ECO:0000313" key="5">
    <source>
        <dbReference type="Proteomes" id="UP000033123"/>
    </source>
</evidence>
<dbReference type="Gene3D" id="2.60.40.10">
    <property type="entry name" value="Immunoglobulins"/>
    <property type="match status" value="1"/>
</dbReference>
<feature type="transmembrane region" description="Helical" evidence="2">
    <location>
        <begin position="416"/>
        <end position="433"/>
    </location>
</feature>
<dbReference type="EMBL" id="CP009508">
    <property type="protein sequence ID" value="AKB37700.1"/>
    <property type="molecule type" value="Genomic_DNA"/>
</dbReference>
<evidence type="ECO:0000256" key="1">
    <source>
        <dbReference type="SAM" id="MobiDB-lite"/>
    </source>
</evidence>
<organism evidence="4 5">
    <name type="scientific">Methanosarcina siciliae C2J</name>
    <dbReference type="NCBI Taxonomy" id="1434118"/>
    <lineage>
        <taxon>Archaea</taxon>
        <taxon>Methanobacteriati</taxon>
        <taxon>Methanobacteriota</taxon>
        <taxon>Stenosarchaea group</taxon>
        <taxon>Methanomicrobia</taxon>
        <taxon>Methanosarcinales</taxon>
        <taxon>Methanosarcinaceae</taxon>
        <taxon>Methanosarcina</taxon>
    </lineage>
</organism>
<evidence type="ECO:0000259" key="3">
    <source>
        <dbReference type="Pfam" id="PF10633"/>
    </source>
</evidence>
<sequence length="477" mass="51232">MKKFSLLTILLLISAFACLGTGTALGSNGDITSSSLEVSLTNQNPDYARPGEPVELTVSVQNVGTKDAKDITVTVNPEYPFSKISGENLVKTVSYLNARQDDDEGAVLKFKLMTDTNASADTYDIDIVTTYKTGSGSSATTYTTTKTVNIEVRGKEYAQIVTIDKANIDIAKEETLEFIVTNTGTSPLKNMVVSWKDPDGVILPVYSDNTKYIKYLDAGESVTVTYSVMADVNADPGLYTLDITLTLEDYDSNEQTINTTAGVFVGGETDFDVSFSESDEGEISLSVANVGNNIAYSVKVSVPDQENYKVSGSSSTIVGNLEKGDYTITTFDVASTQGALGAEGSTDGSGTAKASTEGGNLTAASVENNPLLVQIEYTDAKGERITVDKEVELEITGGTRTAQMGRPGNSGGITSYLPYIAVIILAGGAFVYRRKIQEKIRERKEKKPGNKKPEVNRITADSKKPEEQKYVHEMSKD</sequence>
<reference evidence="4 5" key="1">
    <citation type="submission" date="2014-07" db="EMBL/GenBank/DDBJ databases">
        <title>Methanogenic archaea and the global carbon cycle.</title>
        <authorList>
            <person name="Henriksen J.R."/>
            <person name="Luke J."/>
            <person name="Reinhart S."/>
            <person name="Benedict M.N."/>
            <person name="Youngblut N.D."/>
            <person name="Metcalf M.E."/>
            <person name="Whitaker R.J."/>
            <person name="Metcalf W.W."/>
        </authorList>
    </citation>
    <scope>NUCLEOTIDE SEQUENCE [LARGE SCALE GENOMIC DNA]</scope>
    <source>
        <strain evidence="4 5">C2J</strain>
    </source>
</reference>
<evidence type="ECO:0000313" key="4">
    <source>
        <dbReference type="EMBL" id="AKB37700.1"/>
    </source>
</evidence>
<dbReference type="GeneID" id="24872788"/>
<protein>
    <recommendedName>
        <fullName evidence="3">Alpha-galactosidase NEW3 domain-containing protein</fullName>
    </recommendedName>
</protein>
<dbReference type="InterPro" id="IPR018905">
    <property type="entry name" value="A-galactase_NEW3"/>
</dbReference>
<dbReference type="RefSeq" id="WP_048184169.1">
    <property type="nucleotide sequence ID" value="NZ_CP009508.1"/>
</dbReference>
<dbReference type="PROSITE" id="PS51257">
    <property type="entry name" value="PROKAR_LIPOPROTEIN"/>
    <property type="match status" value="1"/>
</dbReference>
<dbReference type="HOGENOM" id="CLU_053088_0_0_2"/>
<keyword evidence="2" id="KW-0812">Transmembrane</keyword>
<dbReference type="PANTHER" id="PTHR35902">
    <property type="entry name" value="S-LAYER DOMAIN-LIKE PROTEIN-RELATED"/>
    <property type="match status" value="1"/>
</dbReference>
<dbReference type="Pfam" id="PF10633">
    <property type="entry name" value="NPCBM_assoc"/>
    <property type="match status" value="1"/>
</dbReference>
<evidence type="ECO:0000256" key="2">
    <source>
        <dbReference type="SAM" id="Phobius"/>
    </source>
</evidence>